<dbReference type="PANTHER" id="PTHR21431">
    <property type="entry name" value="PREFOLDIN SUBUNIT 6"/>
    <property type="match status" value="1"/>
</dbReference>
<dbReference type="SUPFAM" id="SSF46579">
    <property type="entry name" value="Prefoldin"/>
    <property type="match status" value="1"/>
</dbReference>
<dbReference type="CDD" id="cd23161">
    <property type="entry name" value="Prefoldin_6"/>
    <property type="match status" value="1"/>
</dbReference>
<keyword evidence="3" id="KW-0143">Chaperone</keyword>
<dbReference type="AlphaFoldDB" id="A0A1S6GLF3"/>
<dbReference type="EMBL" id="KY314258">
    <property type="protein sequence ID" value="AQS22692.1"/>
    <property type="molecule type" value="mRNA"/>
</dbReference>
<accession>A0A1S6GLF3</accession>
<protein>
    <recommendedName>
        <fullName evidence="4">Probable prefoldin subunit 6</fullName>
    </recommendedName>
</protein>
<reference evidence="6" key="1">
    <citation type="journal article" date="2017" name="Aquat. Toxicol.">
        <title>Spliced leader-based analyses reveal the effects of polycyclic aromatic hydrocarbons on gene expression in the copepod Pseudodiaptomus poplesia.</title>
        <authorList>
            <person name="Zhuang Y."/>
            <person name="Yang F."/>
            <person name="Xu D."/>
            <person name="Chen H."/>
            <person name="Zhang H."/>
            <person name="Liu G."/>
        </authorList>
    </citation>
    <scope>NUCLEOTIDE SEQUENCE</scope>
</reference>
<dbReference type="FunFam" id="1.10.287.370:FF:000003">
    <property type="entry name" value="Prefoldin subunit 6"/>
    <property type="match status" value="1"/>
</dbReference>
<organism evidence="6">
    <name type="scientific">Pseudodiaptomus poplesia</name>
    <dbReference type="NCBI Taxonomy" id="213370"/>
    <lineage>
        <taxon>Eukaryota</taxon>
        <taxon>Metazoa</taxon>
        <taxon>Ecdysozoa</taxon>
        <taxon>Arthropoda</taxon>
        <taxon>Crustacea</taxon>
        <taxon>Multicrustacea</taxon>
        <taxon>Hexanauplia</taxon>
        <taxon>Copepoda</taxon>
        <taxon>Calanoida</taxon>
        <taxon>Pseudodiaptomidae</taxon>
        <taxon>Pseudodiaptomus</taxon>
    </lineage>
</organism>
<dbReference type="InterPro" id="IPR009053">
    <property type="entry name" value="Prefoldin"/>
</dbReference>
<comment type="similarity">
    <text evidence="1">Belongs to the prefoldin subunit beta family.</text>
</comment>
<feature type="coiled-coil region" evidence="5">
    <location>
        <begin position="96"/>
        <end position="123"/>
    </location>
</feature>
<dbReference type="InterPro" id="IPR002777">
    <property type="entry name" value="PFD_beta-like"/>
</dbReference>
<dbReference type="Pfam" id="PF01920">
    <property type="entry name" value="Prefoldin_2"/>
    <property type="match status" value="1"/>
</dbReference>
<dbReference type="PANTHER" id="PTHR21431:SF0">
    <property type="entry name" value="PREFOLDIN SUBUNIT 6"/>
    <property type="match status" value="1"/>
</dbReference>
<sequence>MNAVEKLQKEFQESAEKLQTIQKDYSKALADRQTLDSQLNENRQVKEELDRAPKDCKIYKLIGPALVTQDLTEAKANVEKRIDYISGELKRKDDYLKALDKKQNEASEKMVEVQQKLQKMRSA</sequence>
<dbReference type="GO" id="GO:0005737">
    <property type="term" value="C:cytoplasm"/>
    <property type="evidence" value="ECO:0007669"/>
    <property type="project" value="TreeGrafter"/>
</dbReference>
<evidence type="ECO:0000256" key="3">
    <source>
        <dbReference type="ARBA" id="ARBA00023186"/>
    </source>
</evidence>
<evidence type="ECO:0000256" key="1">
    <source>
        <dbReference type="ARBA" id="ARBA00008045"/>
    </source>
</evidence>
<dbReference type="GO" id="GO:0051082">
    <property type="term" value="F:unfolded protein binding"/>
    <property type="evidence" value="ECO:0007669"/>
    <property type="project" value="InterPro"/>
</dbReference>
<dbReference type="GO" id="GO:0051131">
    <property type="term" value="P:chaperone-mediated protein complex assembly"/>
    <property type="evidence" value="ECO:0007669"/>
    <property type="project" value="TreeGrafter"/>
</dbReference>
<proteinExistence type="evidence at transcript level"/>
<evidence type="ECO:0000313" key="6">
    <source>
        <dbReference type="EMBL" id="AQS22692.1"/>
    </source>
</evidence>
<keyword evidence="5" id="KW-0175">Coiled coil</keyword>
<evidence type="ECO:0000256" key="2">
    <source>
        <dbReference type="ARBA" id="ARBA00011695"/>
    </source>
</evidence>
<evidence type="ECO:0000256" key="5">
    <source>
        <dbReference type="SAM" id="Coils"/>
    </source>
</evidence>
<dbReference type="GO" id="GO:0051087">
    <property type="term" value="F:protein-folding chaperone binding"/>
    <property type="evidence" value="ECO:0007669"/>
    <property type="project" value="TreeGrafter"/>
</dbReference>
<evidence type="ECO:0000256" key="4">
    <source>
        <dbReference type="ARBA" id="ARBA00072592"/>
    </source>
</evidence>
<dbReference type="Gene3D" id="1.10.287.370">
    <property type="match status" value="1"/>
</dbReference>
<dbReference type="GO" id="GO:0006457">
    <property type="term" value="P:protein folding"/>
    <property type="evidence" value="ECO:0007669"/>
    <property type="project" value="InterPro"/>
</dbReference>
<comment type="subunit">
    <text evidence="2">Heterohexamer of two PFD-alpha type and four PFD-beta type subunits.</text>
</comment>
<name>A0A1S6GLF3_9MAXI</name>
<dbReference type="GO" id="GO:0016272">
    <property type="term" value="C:prefoldin complex"/>
    <property type="evidence" value="ECO:0007669"/>
    <property type="project" value="InterPro"/>
</dbReference>